<dbReference type="SUPFAM" id="SSF47384">
    <property type="entry name" value="Homodimeric domain of signal transducing histidine kinase"/>
    <property type="match status" value="1"/>
</dbReference>
<dbReference type="Gene3D" id="1.10.287.130">
    <property type="match status" value="1"/>
</dbReference>
<dbReference type="Pfam" id="PF02518">
    <property type="entry name" value="HATPase_c"/>
    <property type="match status" value="1"/>
</dbReference>
<reference evidence="11 12" key="1">
    <citation type="submission" date="2016-03" db="EMBL/GenBank/DDBJ databases">
        <authorList>
            <person name="Ploux O."/>
        </authorList>
    </citation>
    <scope>NUCLEOTIDE SEQUENCE [LARGE SCALE GENOMIC DNA]</scope>
    <source>
        <strain evidence="11 12">R0</strain>
    </source>
</reference>
<dbReference type="FunFam" id="3.30.565.10:FF:000010">
    <property type="entry name" value="Sensor histidine kinase RcsC"/>
    <property type="match status" value="1"/>
</dbReference>
<dbReference type="Gene3D" id="3.30.565.10">
    <property type="entry name" value="Histidine kinase-like ATPase, C-terminal domain"/>
    <property type="match status" value="1"/>
</dbReference>
<accession>A0A150WLC5</accession>
<feature type="domain" description="PAC" evidence="10">
    <location>
        <begin position="365"/>
        <end position="419"/>
    </location>
</feature>
<gene>
    <name evidence="11" type="ORF">AZI86_11440</name>
</gene>
<dbReference type="Pfam" id="PF00072">
    <property type="entry name" value="Response_reg"/>
    <property type="match status" value="1"/>
</dbReference>
<feature type="domain" description="PAC" evidence="10">
    <location>
        <begin position="227"/>
        <end position="281"/>
    </location>
</feature>
<dbReference type="AlphaFoldDB" id="A0A150WLC5"/>
<dbReference type="SMART" id="SM00387">
    <property type="entry name" value="HATPase_c"/>
    <property type="match status" value="1"/>
</dbReference>
<dbReference type="PANTHER" id="PTHR45339">
    <property type="entry name" value="HYBRID SIGNAL TRANSDUCTION HISTIDINE KINASE J"/>
    <property type="match status" value="1"/>
</dbReference>
<dbReference type="SUPFAM" id="SSF55874">
    <property type="entry name" value="ATPase domain of HSP90 chaperone/DNA topoisomerase II/histidine kinase"/>
    <property type="match status" value="1"/>
</dbReference>
<evidence type="ECO:0000256" key="3">
    <source>
        <dbReference type="ARBA" id="ARBA00022553"/>
    </source>
</evidence>
<dbReference type="FunFam" id="1.10.287.130:FF:000001">
    <property type="entry name" value="Two-component sensor histidine kinase"/>
    <property type="match status" value="1"/>
</dbReference>
<keyword evidence="12" id="KW-1185">Reference proteome</keyword>
<feature type="domain" description="Histidine kinase" evidence="8">
    <location>
        <begin position="437"/>
        <end position="654"/>
    </location>
</feature>
<dbReference type="InterPro" id="IPR013656">
    <property type="entry name" value="PAS_4"/>
</dbReference>
<feature type="domain" description="Response regulatory" evidence="9">
    <location>
        <begin position="685"/>
        <end position="799"/>
    </location>
</feature>
<comment type="catalytic activity">
    <reaction evidence="1">
        <text>ATP + protein L-histidine = ADP + protein N-phospho-L-histidine.</text>
        <dbReference type="EC" id="2.7.13.3"/>
    </reaction>
</comment>
<dbReference type="CDD" id="cd00082">
    <property type="entry name" value="HisKA"/>
    <property type="match status" value="1"/>
</dbReference>
<dbReference type="InterPro" id="IPR004358">
    <property type="entry name" value="Sig_transdc_His_kin-like_C"/>
</dbReference>
<keyword evidence="3 7" id="KW-0597">Phosphoprotein</keyword>
<evidence type="ECO:0000256" key="1">
    <source>
        <dbReference type="ARBA" id="ARBA00000085"/>
    </source>
</evidence>
<evidence type="ECO:0000256" key="7">
    <source>
        <dbReference type="PROSITE-ProRule" id="PRU00169"/>
    </source>
</evidence>
<dbReference type="PRINTS" id="PR00344">
    <property type="entry name" value="BCTRLSENSOR"/>
</dbReference>
<dbReference type="SUPFAM" id="SSF55781">
    <property type="entry name" value="GAF domain-like"/>
    <property type="match status" value="1"/>
</dbReference>
<dbReference type="InterPro" id="IPR001610">
    <property type="entry name" value="PAC"/>
</dbReference>
<dbReference type="InterPro" id="IPR029016">
    <property type="entry name" value="GAF-like_dom_sf"/>
</dbReference>
<keyword evidence="6" id="KW-0902">Two-component regulatory system</keyword>
<name>A0A150WLC5_BDEBC</name>
<dbReference type="PROSITE" id="PS50113">
    <property type="entry name" value="PAC"/>
    <property type="match status" value="2"/>
</dbReference>
<dbReference type="InterPro" id="IPR003018">
    <property type="entry name" value="GAF"/>
</dbReference>
<comment type="caution">
    <text evidence="11">The sequence shown here is derived from an EMBL/GenBank/DDBJ whole genome shotgun (WGS) entry which is preliminary data.</text>
</comment>
<dbReference type="InterPro" id="IPR001789">
    <property type="entry name" value="Sig_transdc_resp-reg_receiver"/>
</dbReference>
<dbReference type="InterPro" id="IPR011006">
    <property type="entry name" value="CheY-like_superfamily"/>
</dbReference>
<dbReference type="PROSITE" id="PS50110">
    <property type="entry name" value="RESPONSE_REGULATORY"/>
    <property type="match status" value="1"/>
</dbReference>
<dbReference type="NCBIfam" id="TIGR00229">
    <property type="entry name" value="sensory_box"/>
    <property type="match status" value="2"/>
</dbReference>
<dbReference type="CDD" id="cd16922">
    <property type="entry name" value="HATPase_EvgS-ArcB-TorS-like"/>
    <property type="match status" value="1"/>
</dbReference>
<evidence type="ECO:0000259" key="8">
    <source>
        <dbReference type="PROSITE" id="PS50109"/>
    </source>
</evidence>
<organism evidence="11 12">
    <name type="scientific">Bdellovibrio bacteriovorus</name>
    <dbReference type="NCBI Taxonomy" id="959"/>
    <lineage>
        <taxon>Bacteria</taxon>
        <taxon>Pseudomonadati</taxon>
        <taxon>Bdellovibrionota</taxon>
        <taxon>Bdellovibrionia</taxon>
        <taxon>Bdellovibrionales</taxon>
        <taxon>Pseudobdellovibrionaceae</taxon>
        <taxon>Bdellovibrio</taxon>
    </lineage>
</organism>
<keyword evidence="4" id="KW-0808">Transferase</keyword>
<dbReference type="Gene3D" id="3.40.50.2300">
    <property type="match status" value="1"/>
</dbReference>
<feature type="modified residue" description="4-aspartylphosphate" evidence="7">
    <location>
        <position position="734"/>
    </location>
</feature>
<evidence type="ECO:0000313" key="12">
    <source>
        <dbReference type="Proteomes" id="UP000075320"/>
    </source>
</evidence>
<dbReference type="Gene3D" id="3.30.450.40">
    <property type="match status" value="1"/>
</dbReference>
<dbReference type="InterPro" id="IPR003661">
    <property type="entry name" value="HisK_dim/P_dom"/>
</dbReference>
<dbReference type="SUPFAM" id="SSF52172">
    <property type="entry name" value="CheY-like"/>
    <property type="match status" value="1"/>
</dbReference>
<dbReference type="InterPro" id="IPR000014">
    <property type="entry name" value="PAS"/>
</dbReference>
<dbReference type="Proteomes" id="UP000075320">
    <property type="component" value="Unassembled WGS sequence"/>
</dbReference>
<dbReference type="Pfam" id="PF01590">
    <property type="entry name" value="GAF"/>
    <property type="match status" value="1"/>
</dbReference>
<keyword evidence="5" id="KW-0418">Kinase</keyword>
<dbReference type="SMART" id="SM00448">
    <property type="entry name" value="REC"/>
    <property type="match status" value="1"/>
</dbReference>
<evidence type="ECO:0000256" key="6">
    <source>
        <dbReference type="ARBA" id="ARBA00023012"/>
    </source>
</evidence>
<dbReference type="InterPro" id="IPR000700">
    <property type="entry name" value="PAS-assoc_C"/>
</dbReference>
<dbReference type="InterPro" id="IPR035965">
    <property type="entry name" value="PAS-like_dom_sf"/>
</dbReference>
<dbReference type="Pfam" id="PF00512">
    <property type="entry name" value="HisKA"/>
    <property type="match status" value="1"/>
</dbReference>
<dbReference type="OrthoDB" id="5289296at2"/>
<evidence type="ECO:0000256" key="5">
    <source>
        <dbReference type="ARBA" id="ARBA00022777"/>
    </source>
</evidence>
<dbReference type="GO" id="GO:0000155">
    <property type="term" value="F:phosphorelay sensor kinase activity"/>
    <property type="evidence" value="ECO:0007669"/>
    <property type="project" value="InterPro"/>
</dbReference>
<evidence type="ECO:0000256" key="2">
    <source>
        <dbReference type="ARBA" id="ARBA00012438"/>
    </source>
</evidence>
<dbReference type="InterPro" id="IPR036890">
    <property type="entry name" value="HATPase_C_sf"/>
</dbReference>
<dbReference type="EC" id="2.7.13.3" evidence="2"/>
<dbReference type="PANTHER" id="PTHR45339:SF1">
    <property type="entry name" value="HYBRID SIGNAL TRANSDUCTION HISTIDINE KINASE J"/>
    <property type="match status" value="1"/>
</dbReference>
<dbReference type="Gene3D" id="3.30.450.20">
    <property type="entry name" value="PAS domain"/>
    <property type="match status" value="2"/>
</dbReference>
<proteinExistence type="predicted"/>
<dbReference type="Pfam" id="PF08448">
    <property type="entry name" value="PAS_4"/>
    <property type="match status" value="2"/>
</dbReference>
<protein>
    <recommendedName>
        <fullName evidence="2">histidine kinase</fullName>
        <ecNumber evidence="2">2.7.13.3</ecNumber>
    </recommendedName>
</protein>
<dbReference type="InterPro" id="IPR003594">
    <property type="entry name" value="HATPase_dom"/>
</dbReference>
<dbReference type="InterPro" id="IPR005467">
    <property type="entry name" value="His_kinase_dom"/>
</dbReference>
<dbReference type="EMBL" id="LUKE01000002">
    <property type="protein sequence ID" value="KYG64811.1"/>
    <property type="molecule type" value="Genomic_DNA"/>
</dbReference>
<evidence type="ECO:0000256" key="4">
    <source>
        <dbReference type="ARBA" id="ARBA00022679"/>
    </source>
</evidence>
<evidence type="ECO:0000313" key="11">
    <source>
        <dbReference type="EMBL" id="KYG64811.1"/>
    </source>
</evidence>
<sequence>MICGTPIALVSLVDEKRQWFKSRVGIEAKETSREISFCGHAILQQKKVFEIPDASQDARFADNPLVIESKFLFYAGALLKSPSGEQIGTLCVIDHAPRKLTPDQESALGILAEQVMTLLEMRVLSKKSEKALQAQKDLEIAKVAADELASLERETFMRILEQTPEPIAILTGQDHTFRFANTAYKNLVGGKKVVGKTLAEVLPETVEQGFGKILDGVFQTGQPYHGNETKVQLTQKDGSLKPFFLNFSYQATRDVDGNIEGILVAAHDVTEQVIHRQTVVNANQIVADARYRLESSLTLMPVGVALFEGPDHKYAFTNEAHDKLLGGRTDHRGRSVAEAVPEAAAQGLIKLLDQVYQSGEPFYSGDTPLEFVQPDGRKKLFYVRFSYQALQDSNGKIYGIVATALDVTERKMLEKELMESKDEAHKANSAKSAFLANMSHEIRSPLGAIMGFCELLRSEDFTKEEMDEYLNVIDRNSSHLLRIIDDILDLSKVEAGKMLIEHIEFSLPDLLADFSSLMEFRAKEKGICFELQSDKIPGAIKSDPTRLRQILNNVVGNAIKFTDKGEVKVRVQFEKGNLEFLVADTGVGISSEQKEHLFQAFHQADVSTTRKFGGTGLGLVLTRRLAEALGGTFDLIESIPGQGSTFKVSICPEVVNELAAPGSFNSELAAPVPLINSELWLDGTRILVVDDSEDNQTLFNLYLRNAGAAIERAIDGQEGMVKALETRFDFILMDIQMPKMDGHEVTQALRAQGYAGPIVALTAHAMIEERERALQSGFSDFLAKPINRTSLFDVLRRLR</sequence>
<dbReference type="InterPro" id="IPR036097">
    <property type="entry name" value="HisK_dim/P_sf"/>
</dbReference>
<evidence type="ECO:0000259" key="10">
    <source>
        <dbReference type="PROSITE" id="PS50113"/>
    </source>
</evidence>
<evidence type="ECO:0000259" key="9">
    <source>
        <dbReference type="PROSITE" id="PS50110"/>
    </source>
</evidence>
<dbReference type="PROSITE" id="PS50109">
    <property type="entry name" value="HIS_KIN"/>
    <property type="match status" value="1"/>
</dbReference>
<dbReference type="SMART" id="SM00388">
    <property type="entry name" value="HisKA"/>
    <property type="match status" value="1"/>
</dbReference>
<dbReference type="CDD" id="cd17546">
    <property type="entry name" value="REC_hyHK_CKI1_RcsC-like"/>
    <property type="match status" value="1"/>
</dbReference>
<dbReference type="SMART" id="SM00086">
    <property type="entry name" value="PAC"/>
    <property type="match status" value="2"/>
</dbReference>
<dbReference type="SUPFAM" id="SSF55785">
    <property type="entry name" value="PYP-like sensor domain (PAS domain)"/>
    <property type="match status" value="2"/>
</dbReference>
<dbReference type="SMART" id="SM00091">
    <property type="entry name" value="PAS"/>
    <property type="match status" value="2"/>
</dbReference>